<dbReference type="RefSeq" id="WP_095747131.1">
    <property type="nucleotide sequence ID" value="NZ_CP023284.1"/>
</dbReference>
<evidence type="ECO:0000256" key="4">
    <source>
        <dbReference type="ARBA" id="ARBA00023002"/>
    </source>
</evidence>
<dbReference type="GO" id="GO:0005737">
    <property type="term" value="C:cytoplasm"/>
    <property type="evidence" value="ECO:0007669"/>
    <property type="project" value="UniProtKB-SubCell"/>
</dbReference>
<dbReference type="Pfam" id="PF00106">
    <property type="entry name" value="adh_short"/>
    <property type="match status" value="1"/>
</dbReference>
<evidence type="ECO:0000313" key="5">
    <source>
        <dbReference type="EMBL" id="ATA57163.1"/>
    </source>
</evidence>
<accession>A0A250DT96</accession>
<dbReference type="Gene3D" id="3.40.50.720">
    <property type="entry name" value="NAD(P)-binding Rossmann-like Domain"/>
    <property type="match status" value="1"/>
</dbReference>
<keyword evidence="4" id="KW-0560">Oxidoreductase</keyword>
<evidence type="ECO:0000256" key="3">
    <source>
        <dbReference type="ARBA" id="ARBA00022857"/>
    </source>
</evidence>
<proteinExistence type="predicted"/>
<dbReference type="PANTHER" id="PTHR44085">
    <property type="entry name" value="SEPIAPTERIN REDUCTASE"/>
    <property type="match status" value="1"/>
</dbReference>
<protein>
    <submittedName>
        <fullName evidence="5">Short-chain dehydrogenase</fullName>
    </submittedName>
</protein>
<evidence type="ECO:0000256" key="1">
    <source>
        <dbReference type="ARBA" id="ARBA00004496"/>
    </source>
</evidence>
<dbReference type="KEGG" id="vbo:CKY39_31025"/>
<keyword evidence="3" id="KW-0521">NADP</keyword>
<evidence type="ECO:0000313" key="6">
    <source>
        <dbReference type="Proteomes" id="UP000217154"/>
    </source>
</evidence>
<dbReference type="InterPro" id="IPR036291">
    <property type="entry name" value="NAD(P)-bd_dom_sf"/>
</dbReference>
<dbReference type="InterPro" id="IPR051721">
    <property type="entry name" value="Biopterin_syn/organic_redct"/>
</dbReference>
<dbReference type="Proteomes" id="UP000217154">
    <property type="component" value="Chromosome"/>
</dbReference>
<dbReference type="PROSITE" id="PS00061">
    <property type="entry name" value="ADH_SHORT"/>
    <property type="match status" value="1"/>
</dbReference>
<dbReference type="AlphaFoldDB" id="A0A250DT96"/>
<dbReference type="EMBL" id="CP023284">
    <property type="protein sequence ID" value="ATA57163.1"/>
    <property type="molecule type" value="Genomic_DNA"/>
</dbReference>
<gene>
    <name evidence="5" type="ORF">CKY39_31025</name>
</gene>
<keyword evidence="2" id="KW-0963">Cytoplasm</keyword>
<reference evidence="5 6" key="1">
    <citation type="submission" date="2017-09" db="EMBL/GenBank/DDBJ databases">
        <title>The diverse metabolic capabilities of V. boronicumulans make it an excellent choice for continued studies on novel biodegradation.</title>
        <authorList>
            <person name="Sun S."/>
        </authorList>
    </citation>
    <scope>NUCLEOTIDE SEQUENCE [LARGE SCALE GENOMIC DNA]</scope>
    <source>
        <strain evidence="5 6">J1</strain>
    </source>
</reference>
<dbReference type="PRINTS" id="PR00081">
    <property type="entry name" value="GDHRDH"/>
</dbReference>
<dbReference type="GO" id="GO:0006729">
    <property type="term" value="P:tetrahydrobiopterin biosynthetic process"/>
    <property type="evidence" value="ECO:0007669"/>
    <property type="project" value="TreeGrafter"/>
</dbReference>
<comment type="subcellular location">
    <subcellularLocation>
        <location evidence="1">Cytoplasm</location>
    </subcellularLocation>
</comment>
<dbReference type="SUPFAM" id="SSF51735">
    <property type="entry name" value="NAD(P)-binding Rossmann-fold domains"/>
    <property type="match status" value="1"/>
</dbReference>
<dbReference type="InterPro" id="IPR020904">
    <property type="entry name" value="Sc_DH/Rdtase_CS"/>
</dbReference>
<evidence type="ECO:0000256" key="2">
    <source>
        <dbReference type="ARBA" id="ARBA00022490"/>
    </source>
</evidence>
<organism evidence="5 6">
    <name type="scientific">Variovorax boronicumulans</name>
    <dbReference type="NCBI Taxonomy" id="436515"/>
    <lineage>
        <taxon>Bacteria</taxon>
        <taxon>Pseudomonadati</taxon>
        <taxon>Pseudomonadota</taxon>
        <taxon>Betaproteobacteria</taxon>
        <taxon>Burkholderiales</taxon>
        <taxon>Comamonadaceae</taxon>
        <taxon>Variovorax</taxon>
    </lineage>
</organism>
<dbReference type="GO" id="GO:0004757">
    <property type="term" value="F:sepiapterin reductase (NADP+) activity"/>
    <property type="evidence" value="ECO:0007669"/>
    <property type="project" value="TreeGrafter"/>
</dbReference>
<sequence>MTTSASSHLTVITGASRGLGRAMAEQLLQAGHTVLGIARKSSPELAEAPKATGAELTQWEQDLSDPVAAAARLSDWLRTLDGQRFDSVTLINNAGTVGNPAPLSRAVPAELAQALRIGLEAPMLLTAAFLGGTREWRGARKVLNISSGLGRNALGSQAPYCAAKAGMDHFSRAVALEEVHAPNGARIVSLAPGIIDTDMQVQLRGASAEQFPDRTRFVSMKEEGRLDSPQSAATKVLAYLARADFGSNPVADVRDPT</sequence>
<name>A0A250DT96_9BURK</name>
<dbReference type="PANTHER" id="PTHR44085:SF2">
    <property type="entry name" value="SEPIAPTERIN REDUCTASE"/>
    <property type="match status" value="1"/>
</dbReference>
<dbReference type="InterPro" id="IPR002347">
    <property type="entry name" value="SDR_fam"/>
</dbReference>